<reference evidence="2 3" key="1">
    <citation type="submission" date="2017-10" db="EMBL/GenBank/DDBJ databases">
        <title>Integration of genomic and chemical information greatly accelerates assignment of the full stereostructure of myelolactone, a potent inhibitor of myeloma from a marine-derived Micromonospora.</title>
        <authorList>
            <person name="Kim M.C."/>
            <person name="Machado H."/>
            <person name="Jensen P.R."/>
            <person name="Fenical W."/>
        </authorList>
    </citation>
    <scope>NUCLEOTIDE SEQUENCE [LARGE SCALE GENOMIC DNA]</scope>
    <source>
        <strain evidence="2 3">CNY-010</strain>
    </source>
</reference>
<evidence type="ECO:0000256" key="1">
    <source>
        <dbReference type="SAM" id="MobiDB-lite"/>
    </source>
</evidence>
<dbReference type="EMBL" id="CP024087">
    <property type="protein sequence ID" value="AYF31469.1"/>
    <property type="molecule type" value="Genomic_DNA"/>
</dbReference>
<dbReference type="AlphaFoldDB" id="A0A386WW96"/>
<accession>A0A386WW96</accession>
<name>A0A386WW96_9ACTN</name>
<sequence>MKITHTPGERPGSTRADTPTVPGDAPADTTDPREMVSTVIPSAEAQAEAARTGVPAAGYVKTGEIPTPRRDPAPGVDLYADNTTDRVEEYEVGGVRIRRNVETGNSRRIQG</sequence>
<dbReference type="Proteomes" id="UP000267804">
    <property type="component" value="Chromosome"/>
</dbReference>
<gene>
    <name evidence="2" type="ORF">CSH63_29290</name>
</gene>
<evidence type="ECO:0000313" key="3">
    <source>
        <dbReference type="Proteomes" id="UP000267804"/>
    </source>
</evidence>
<dbReference type="KEGG" id="mtua:CSH63_29290"/>
<feature type="region of interest" description="Disordered" evidence="1">
    <location>
        <begin position="1"/>
        <end position="32"/>
    </location>
</feature>
<proteinExistence type="predicted"/>
<feature type="region of interest" description="Disordered" evidence="1">
    <location>
        <begin position="59"/>
        <end position="79"/>
    </location>
</feature>
<organism evidence="2 3">
    <name type="scientific">Micromonospora tulbaghiae</name>
    <dbReference type="NCBI Taxonomy" id="479978"/>
    <lineage>
        <taxon>Bacteria</taxon>
        <taxon>Bacillati</taxon>
        <taxon>Actinomycetota</taxon>
        <taxon>Actinomycetes</taxon>
        <taxon>Micromonosporales</taxon>
        <taxon>Micromonosporaceae</taxon>
        <taxon>Micromonospora</taxon>
    </lineage>
</organism>
<dbReference type="RefSeq" id="WP_120573002.1">
    <property type="nucleotide sequence ID" value="NZ_CP024087.1"/>
</dbReference>
<protein>
    <submittedName>
        <fullName evidence="2">Uncharacterized protein</fullName>
    </submittedName>
</protein>
<evidence type="ECO:0000313" key="2">
    <source>
        <dbReference type="EMBL" id="AYF31469.1"/>
    </source>
</evidence>